<proteinExistence type="inferred from homology"/>
<feature type="transmembrane region" description="Helical" evidence="6">
    <location>
        <begin position="188"/>
        <end position="211"/>
    </location>
</feature>
<dbReference type="KEGG" id="pez:HWQ56_09135"/>
<feature type="transmembrane region" description="Helical" evidence="6">
    <location>
        <begin position="36"/>
        <end position="58"/>
    </location>
</feature>
<evidence type="ECO:0000256" key="1">
    <source>
        <dbReference type="ARBA" id="ARBA00004141"/>
    </source>
</evidence>
<comment type="subcellular location">
    <subcellularLocation>
        <location evidence="6">Cell membrane</location>
        <topology evidence="6">Multi-pass membrane protein</topology>
    </subcellularLocation>
    <subcellularLocation>
        <location evidence="1">Membrane</location>
        <topology evidence="1">Multi-pass membrane protein</topology>
    </subcellularLocation>
</comment>
<dbReference type="PANTHER" id="PTHR43701">
    <property type="entry name" value="MEMBRANE TRANSPORTER PROTEIN MJ0441-RELATED"/>
    <property type="match status" value="1"/>
</dbReference>
<feature type="transmembrane region" description="Helical" evidence="6">
    <location>
        <begin position="218"/>
        <end position="238"/>
    </location>
</feature>
<evidence type="ECO:0000256" key="2">
    <source>
        <dbReference type="ARBA" id="ARBA00009142"/>
    </source>
</evidence>
<dbReference type="AlphaFoldDB" id="A0A7D5D5S4"/>
<reference evidence="7 8" key="1">
    <citation type="submission" date="2020-06" db="EMBL/GenBank/DDBJ databases">
        <title>Pseudomonas eucalypticola sp. nov., an endophyte of Eucalyptus dunnii leaves with biocontrol ability of eucalyptus leaf blight.</title>
        <authorList>
            <person name="Liu Y."/>
            <person name="Song Z."/>
            <person name="Zeng H."/>
            <person name="Lu M."/>
            <person name="Wang X."/>
            <person name="Lian X."/>
            <person name="Zhang Q."/>
        </authorList>
    </citation>
    <scope>NUCLEOTIDE SEQUENCE [LARGE SCALE GENOMIC DNA]</scope>
    <source>
        <strain evidence="7 8">NP-1</strain>
    </source>
</reference>
<name>A0A7D5D5S4_9PSED</name>
<evidence type="ECO:0000313" key="8">
    <source>
        <dbReference type="Proteomes" id="UP000509568"/>
    </source>
</evidence>
<dbReference type="RefSeq" id="WP_176570256.1">
    <property type="nucleotide sequence ID" value="NZ_CP056030.1"/>
</dbReference>
<keyword evidence="4 6" id="KW-1133">Transmembrane helix</keyword>
<dbReference type="PANTHER" id="PTHR43701:SF2">
    <property type="entry name" value="MEMBRANE TRANSPORTER PROTEIN YJNA-RELATED"/>
    <property type="match status" value="1"/>
</dbReference>
<sequence>MMLALLLGGLIGLVLGLTGAGGGILAVPALVLGLGWPMTQAAPVALLAVGVSAAVGAIDGLRQRIVRWRAALLMALLGTLFTPVGLLLAHRLPERWLMGLFCAVLLVVAWRMFSQSRDRPCAGSGIDHSWEQKNCMLNQRTGRLDWTWRCSLTLSVVGSCCGFLTGLLGVGGGFLLVPAFRQLTDIRVHGIIATSLMVIALVSGTAILGALHAGVRIPLAGGYFIGASVVGMLAGRVLSPRLPARVLQVGFAALCVGVTLYLGSQVL</sequence>
<dbReference type="Proteomes" id="UP000509568">
    <property type="component" value="Chromosome"/>
</dbReference>
<evidence type="ECO:0000256" key="3">
    <source>
        <dbReference type="ARBA" id="ARBA00022692"/>
    </source>
</evidence>
<dbReference type="Pfam" id="PF01925">
    <property type="entry name" value="TauE"/>
    <property type="match status" value="1"/>
</dbReference>
<gene>
    <name evidence="7" type="ORF">HWQ56_09135</name>
</gene>
<evidence type="ECO:0000313" key="7">
    <source>
        <dbReference type="EMBL" id="QKZ03939.1"/>
    </source>
</evidence>
<keyword evidence="5 6" id="KW-0472">Membrane</keyword>
<protein>
    <recommendedName>
        <fullName evidence="6">Probable membrane transporter protein</fullName>
    </recommendedName>
</protein>
<feature type="transmembrane region" description="Helical" evidence="6">
    <location>
        <begin position="70"/>
        <end position="90"/>
    </location>
</feature>
<feature type="transmembrane region" description="Helical" evidence="6">
    <location>
        <begin position="96"/>
        <end position="113"/>
    </location>
</feature>
<dbReference type="InterPro" id="IPR002781">
    <property type="entry name" value="TM_pro_TauE-like"/>
</dbReference>
<evidence type="ECO:0000256" key="6">
    <source>
        <dbReference type="RuleBase" id="RU363041"/>
    </source>
</evidence>
<accession>A0A7D5D5S4</accession>
<dbReference type="GO" id="GO:0005886">
    <property type="term" value="C:plasma membrane"/>
    <property type="evidence" value="ECO:0007669"/>
    <property type="project" value="UniProtKB-SubCell"/>
</dbReference>
<dbReference type="EMBL" id="CP056030">
    <property type="protein sequence ID" value="QKZ03939.1"/>
    <property type="molecule type" value="Genomic_DNA"/>
</dbReference>
<evidence type="ECO:0000256" key="4">
    <source>
        <dbReference type="ARBA" id="ARBA00022989"/>
    </source>
</evidence>
<dbReference type="InterPro" id="IPR051598">
    <property type="entry name" value="TSUP/Inactive_protease-like"/>
</dbReference>
<feature type="transmembrane region" description="Helical" evidence="6">
    <location>
        <begin position="244"/>
        <end position="263"/>
    </location>
</feature>
<keyword evidence="6" id="KW-1003">Cell membrane</keyword>
<organism evidence="7 8">
    <name type="scientific">Pseudomonas eucalypticola</name>
    <dbReference type="NCBI Taxonomy" id="2599595"/>
    <lineage>
        <taxon>Bacteria</taxon>
        <taxon>Pseudomonadati</taxon>
        <taxon>Pseudomonadota</taxon>
        <taxon>Gammaproteobacteria</taxon>
        <taxon>Pseudomonadales</taxon>
        <taxon>Pseudomonadaceae</taxon>
        <taxon>Pseudomonas</taxon>
    </lineage>
</organism>
<keyword evidence="8" id="KW-1185">Reference proteome</keyword>
<comment type="similarity">
    <text evidence="2 6">Belongs to the 4-toluene sulfonate uptake permease (TSUP) (TC 2.A.102) family.</text>
</comment>
<keyword evidence="3 6" id="KW-0812">Transmembrane</keyword>
<evidence type="ECO:0000256" key="5">
    <source>
        <dbReference type="ARBA" id="ARBA00023136"/>
    </source>
</evidence>
<feature type="transmembrane region" description="Helical" evidence="6">
    <location>
        <begin position="152"/>
        <end position="176"/>
    </location>
</feature>